<dbReference type="Pfam" id="PF00135">
    <property type="entry name" value="COesterase"/>
    <property type="match status" value="1"/>
</dbReference>
<protein>
    <recommendedName>
        <fullName evidence="5">Carboxylesterase type B domain-containing protein</fullName>
    </recommendedName>
</protein>
<dbReference type="EMBL" id="OU896723">
    <property type="protein sequence ID" value="CAG9818108.1"/>
    <property type="molecule type" value="Genomic_DNA"/>
</dbReference>
<dbReference type="OrthoDB" id="19653at2759"/>
<evidence type="ECO:0000313" key="6">
    <source>
        <dbReference type="EMBL" id="CAG9818108.1"/>
    </source>
</evidence>
<dbReference type="SUPFAM" id="SSF53474">
    <property type="entry name" value="alpha/beta-Hydrolases"/>
    <property type="match status" value="1"/>
</dbReference>
<keyword evidence="3" id="KW-0378">Hydrolase</keyword>
<reference evidence="6" key="2">
    <citation type="submission" date="2022-10" db="EMBL/GenBank/DDBJ databases">
        <authorList>
            <consortium name="ENA_rothamsted_submissions"/>
            <consortium name="culmorum"/>
            <person name="King R."/>
        </authorList>
    </citation>
    <scope>NUCLEOTIDE SEQUENCE</scope>
</reference>
<organism evidence="6 7">
    <name type="scientific">Phaedon cochleariae</name>
    <name type="common">Mustard beetle</name>
    <dbReference type="NCBI Taxonomy" id="80249"/>
    <lineage>
        <taxon>Eukaryota</taxon>
        <taxon>Metazoa</taxon>
        <taxon>Ecdysozoa</taxon>
        <taxon>Arthropoda</taxon>
        <taxon>Hexapoda</taxon>
        <taxon>Insecta</taxon>
        <taxon>Pterygota</taxon>
        <taxon>Neoptera</taxon>
        <taxon>Endopterygota</taxon>
        <taxon>Coleoptera</taxon>
        <taxon>Polyphaga</taxon>
        <taxon>Cucujiformia</taxon>
        <taxon>Chrysomeloidea</taxon>
        <taxon>Chrysomelidae</taxon>
        <taxon>Chrysomelinae</taxon>
        <taxon>Chrysomelini</taxon>
        <taxon>Phaedon</taxon>
    </lineage>
</organism>
<dbReference type="Gene3D" id="3.40.50.1820">
    <property type="entry name" value="alpha/beta hydrolase"/>
    <property type="match status" value="1"/>
</dbReference>
<reference evidence="6" key="1">
    <citation type="submission" date="2022-01" db="EMBL/GenBank/DDBJ databases">
        <authorList>
            <person name="King R."/>
        </authorList>
    </citation>
    <scope>NUCLEOTIDE SEQUENCE</scope>
</reference>
<comment type="similarity">
    <text evidence="1">Belongs to the type-B carboxylesterase/lipase family.</text>
</comment>
<dbReference type="PANTHER" id="PTHR43142:SF1">
    <property type="entry name" value="CARBOXYLIC ESTER HYDROLASE"/>
    <property type="match status" value="1"/>
</dbReference>
<feature type="domain" description="Carboxylesterase type B" evidence="5">
    <location>
        <begin position="21"/>
        <end position="141"/>
    </location>
</feature>
<evidence type="ECO:0000313" key="7">
    <source>
        <dbReference type="Proteomes" id="UP001153737"/>
    </source>
</evidence>
<evidence type="ECO:0000256" key="3">
    <source>
        <dbReference type="ARBA" id="ARBA00022801"/>
    </source>
</evidence>
<dbReference type="Proteomes" id="UP001153737">
    <property type="component" value="Chromosome 17"/>
</dbReference>
<sequence>DIRLYLPIHHSQSTSQGADDLIVKLNQPPSLIRGHTLKSNNGNTYYAFQDIPYGEPPVGEKRFQPPEFHAGWDGILNATQNIKTCNQFYLLPASEKTEANKVVGTEDCLILNVYTPVVPGTNKKLPVYLFIHGGAFIGGSA</sequence>
<evidence type="ECO:0000256" key="4">
    <source>
        <dbReference type="ARBA" id="ARBA00023180"/>
    </source>
</evidence>
<proteinExistence type="inferred from homology"/>
<dbReference type="GO" id="GO:0052689">
    <property type="term" value="F:carboxylic ester hydrolase activity"/>
    <property type="evidence" value="ECO:0007669"/>
    <property type="project" value="UniProtKB-KW"/>
</dbReference>
<feature type="non-terminal residue" evidence="6">
    <location>
        <position position="1"/>
    </location>
</feature>
<keyword evidence="7" id="KW-1185">Reference proteome</keyword>
<keyword evidence="4" id="KW-0325">Glycoprotein</keyword>
<evidence type="ECO:0000256" key="2">
    <source>
        <dbReference type="ARBA" id="ARBA00022487"/>
    </source>
</evidence>
<dbReference type="PANTHER" id="PTHR43142">
    <property type="entry name" value="CARBOXYLIC ESTER HYDROLASE"/>
    <property type="match status" value="1"/>
</dbReference>
<name>A0A9N9X4K6_PHACE</name>
<dbReference type="AlphaFoldDB" id="A0A9N9X4K6"/>
<evidence type="ECO:0000256" key="1">
    <source>
        <dbReference type="ARBA" id="ARBA00005964"/>
    </source>
</evidence>
<evidence type="ECO:0000259" key="5">
    <source>
        <dbReference type="Pfam" id="PF00135"/>
    </source>
</evidence>
<keyword evidence="2" id="KW-0719">Serine esterase</keyword>
<dbReference type="InterPro" id="IPR029058">
    <property type="entry name" value="AB_hydrolase_fold"/>
</dbReference>
<gene>
    <name evidence="6" type="ORF">PHAECO_LOCUS5713</name>
</gene>
<feature type="non-terminal residue" evidence="6">
    <location>
        <position position="141"/>
    </location>
</feature>
<accession>A0A9N9X4K6</accession>
<dbReference type="InterPro" id="IPR002018">
    <property type="entry name" value="CarbesteraseB"/>
</dbReference>